<organism evidence="2 3">
    <name type="scientific">Altererythrobacter litoralis</name>
    <dbReference type="NCBI Taxonomy" id="3113904"/>
    <lineage>
        <taxon>Bacteria</taxon>
        <taxon>Pseudomonadati</taxon>
        <taxon>Pseudomonadota</taxon>
        <taxon>Alphaproteobacteria</taxon>
        <taxon>Sphingomonadales</taxon>
        <taxon>Erythrobacteraceae</taxon>
        <taxon>Altererythrobacter</taxon>
    </lineage>
</organism>
<dbReference type="InterPro" id="IPR028994">
    <property type="entry name" value="Integrin_alpha_N"/>
</dbReference>
<name>A0ABU7GFH3_9SPHN</name>
<proteinExistence type="predicted"/>
<dbReference type="InterPro" id="IPR013517">
    <property type="entry name" value="FG-GAP"/>
</dbReference>
<dbReference type="Gene3D" id="2.130.10.130">
    <property type="entry name" value="Integrin alpha, N-terminal"/>
    <property type="match status" value="1"/>
</dbReference>
<keyword evidence="1" id="KW-0732">Signal</keyword>
<evidence type="ECO:0000313" key="3">
    <source>
        <dbReference type="Proteomes" id="UP001343492"/>
    </source>
</evidence>
<dbReference type="Proteomes" id="UP001343492">
    <property type="component" value="Unassembled WGS sequence"/>
</dbReference>
<accession>A0ABU7GFH3</accession>
<evidence type="ECO:0000313" key="2">
    <source>
        <dbReference type="EMBL" id="MEE1877835.1"/>
    </source>
</evidence>
<comment type="caution">
    <text evidence="2">The sequence shown here is derived from an EMBL/GenBank/DDBJ whole genome shotgun (WGS) entry which is preliminary data.</text>
</comment>
<dbReference type="RefSeq" id="WP_354144940.1">
    <property type="nucleotide sequence ID" value="NZ_JAZDQV010000008.1"/>
</dbReference>
<dbReference type="PANTHER" id="PTHR46580:SF4">
    <property type="entry name" value="ATP_GTP-BINDING PROTEIN"/>
    <property type="match status" value="1"/>
</dbReference>
<dbReference type="EMBL" id="JAZDQV010000008">
    <property type="protein sequence ID" value="MEE1877835.1"/>
    <property type="molecule type" value="Genomic_DNA"/>
</dbReference>
<keyword evidence="3" id="KW-1185">Reference proteome</keyword>
<protein>
    <submittedName>
        <fullName evidence="2">FG-GAP-like repeat-containing protein</fullName>
    </submittedName>
</protein>
<gene>
    <name evidence="2" type="ORF">VRS74_09080</name>
</gene>
<dbReference type="Pfam" id="PF01839">
    <property type="entry name" value="FG-GAP"/>
    <property type="match status" value="1"/>
</dbReference>
<sequence>MPEYTYAGVTYPAAVADIFPQGSLSADFQKDGYPELVIPLNKAYGTPAYAALPYVLLSNSNGRLSYSAPLNAQLPSVFGARRSAILSVAGQPSAFFVAHNVSGVYNEPEAHGTAVLLGQRDNVIGRISTAIPRITTNPDRPDDATDAHSMATGDINGDGLDDIAIGNWNPFGGFAPVFLIQQEGGNFRVSSDTFLERLLQLPMVNSGSTGNEGFNLLLDLHLADVNADGFADLIAGFGHGSAYSLLFINNNGSFDFDQQVRLPPTVYGVDANMHLETRSVDLDNDDDLDLVLLHSRISPYYAGTYLQVLRNDGGQFADVTPSAMVQEDRYVRANRLEWTSDLFLRDIDRDGKVDIIHGLYDGRLSVFFNQGAMRFSRLTASLPNNENGRLLAVDDFDKDGDYELAYYQYGGSASEKAYFVNVYNVAFSKP</sequence>
<dbReference type="PANTHER" id="PTHR46580">
    <property type="entry name" value="SENSOR KINASE-RELATED"/>
    <property type="match status" value="1"/>
</dbReference>
<dbReference type="Pfam" id="PF13517">
    <property type="entry name" value="FG-GAP_3"/>
    <property type="match status" value="2"/>
</dbReference>
<reference evidence="2 3" key="1">
    <citation type="submission" date="2024-01" db="EMBL/GenBank/DDBJ databases">
        <title>The genome sequence of Erythrobacteraceae sp. strain 1XM1-14.</title>
        <authorList>
            <person name="Liu Y."/>
        </authorList>
    </citation>
    <scope>NUCLEOTIDE SEQUENCE [LARGE SCALE GENOMIC DNA]</scope>
    <source>
        <strain evidence="2 3">1XM1-14</strain>
    </source>
</reference>
<evidence type="ECO:0000256" key="1">
    <source>
        <dbReference type="ARBA" id="ARBA00022729"/>
    </source>
</evidence>
<dbReference type="SUPFAM" id="SSF69318">
    <property type="entry name" value="Integrin alpha N-terminal domain"/>
    <property type="match status" value="1"/>
</dbReference>